<feature type="region of interest" description="Disordered" evidence="1">
    <location>
        <begin position="89"/>
        <end position="122"/>
    </location>
</feature>
<accession>A0AAE1LLM2</accession>
<keyword evidence="3" id="KW-1185">Reference proteome</keyword>
<dbReference type="PANTHER" id="PTHR46579">
    <property type="entry name" value="F5/8 TYPE C DOMAIN-CONTAINING PROTEIN-RELATED"/>
    <property type="match status" value="1"/>
</dbReference>
<dbReference type="EMBL" id="JAHWGI010001099">
    <property type="protein sequence ID" value="KAK3922582.1"/>
    <property type="molecule type" value="Genomic_DNA"/>
</dbReference>
<dbReference type="AlphaFoldDB" id="A0AAE1LLM2"/>
<sequence>MSTGLVHDDDAQSSDPSELSRTDQSNVCEYQEDCHQSDDEPSQNSVPGHSTSCSTQGEINEEESAHESFTPSSHYNSSDVEQICEGVSVDNLPSDSDSENGGSDASNASQDNDDGEPLVPGTQHSVDKILFNEEAAGIKKHHFCYNCGKDFGQLQNATEILCKNKDCKQINQANDPRRWRYFVSFDILPQLQGLFNKTDVFEKLINPRDRINQYDDNSIRDVYDGEMYRKFVTNFCVSNEIRYISFTFNTDGVALYSSSNGSIWPIFLMVNELPPVLRMQNLIIAGLWFGKDHSIFDLFLRPTVDQLNKLSSAFVIAACVDSGAGGSVQGISSHSGFFSCNWCLIPGLYFDDKVIFPIIHPTPPLRSHEELELNSMKALTTKIPTSLSSMEKAEITKGAKSWCVFFGLESKSFNCVDGFVVDALHALDHGLARQCMKIWSDTDSDHNYITPAKELILDSYVDMLKPPVEIRKFPRKVSDRMTILSLACHLMHAHIVMHVCQTVRNWGPLWAISSAYAFEAGNGDVKKLLHSSNGVPNQVCRNLSHVICRNLLEQHFSSNQTKSYNISIMPKKPMKKCMSVGPTHFLKTPLPFSPIPEETYLCEQFNVVASDCMIYSKVIKDKMLIRSSCSRRSNNCIFVTVDHKIIRFSKLIFDSRQRLGFGFCHELHCSSILKPPPSVPTLAPKDECVRKVSRIGDELMLVPLTDVKMMDNINDKELLCQCGLSYYGFNVKCMSKPSGKGL</sequence>
<dbReference type="PANTHER" id="PTHR46579:SF1">
    <property type="entry name" value="F5_8 TYPE C DOMAIN-CONTAINING PROTEIN"/>
    <property type="match status" value="1"/>
</dbReference>
<evidence type="ECO:0000313" key="3">
    <source>
        <dbReference type="Proteomes" id="UP001219518"/>
    </source>
</evidence>
<feature type="compositionally biased region" description="Polar residues" evidence="1">
    <location>
        <begin position="42"/>
        <end position="58"/>
    </location>
</feature>
<dbReference type="InterPro" id="IPR004242">
    <property type="entry name" value="Transposase_21"/>
</dbReference>
<evidence type="ECO:0000256" key="1">
    <source>
        <dbReference type="SAM" id="MobiDB-lite"/>
    </source>
</evidence>
<feature type="compositionally biased region" description="Polar residues" evidence="1">
    <location>
        <begin position="91"/>
        <end position="101"/>
    </location>
</feature>
<comment type="caution">
    <text evidence="2">The sequence shown here is derived from an EMBL/GenBank/DDBJ whole genome shotgun (WGS) entry which is preliminary data.</text>
</comment>
<gene>
    <name evidence="2" type="ORF">KUF71_012039</name>
</gene>
<name>A0AAE1LLM2_9NEOP</name>
<feature type="compositionally biased region" description="Basic and acidic residues" evidence="1">
    <location>
        <begin position="1"/>
        <end position="10"/>
    </location>
</feature>
<reference evidence="2" key="2">
    <citation type="journal article" date="2023" name="BMC Genomics">
        <title>Pest status, molecular evolution, and epigenetic factors derived from the genome assembly of Frankliniella fusca, a thysanopteran phytovirus vector.</title>
        <authorList>
            <person name="Catto M.A."/>
            <person name="Labadie P.E."/>
            <person name="Jacobson A.L."/>
            <person name="Kennedy G.G."/>
            <person name="Srinivasan R."/>
            <person name="Hunt B.G."/>
        </authorList>
    </citation>
    <scope>NUCLEOTIDE SEQUENCE</scope>
    <source>
        <strain evidence="2">PL_HMW_Pooled</strain>
    </source>
</reference>
<protein>
    <submittedName>
        <fullName evidence="2">Activator of SKN7 protein 10</fullName>
    </submittedName>
</protein>
<dbReference type="Proteomes" id="UP001219518">
    <property type="component" value="Unassembled WGS sequence"/>
</dbReference>
<dbReference type="Pfam" id="PF02992">
    <property type="entry name" value="Transposase_21"/>
    <property type="match status" value="1"/>
</dbReference>
<feature type="region of interest" description="Disordered" evidence="1">
    <location>
        <begin position="1"/>
        <end position="77"/>
    </location>
</feature>
<evidence type="ECO:0000313" key="2">
    <source>
        <dbReference type="EMBL" id="KAK3922582.1"/>
    </source>
</evidence>
<reference evidence="2" key="1">
    <citation type="submission" date="2021-07" db="EMBL/GenBank/DDBJ databases">
        <authorList>
            <person name="Catto M.A."/>
            <person name="Jacobson A."/>
            <person name="Kennedy G."/>
            <person name="Labadie P."/>
            <person name="Hunt B.G."/>
            <person name="Srinivasan R."/>
        </authorList>
    </citation>
    <scope>NUCLEOTIDE SEQUENCE</scope>
    <source>
        <strain evidence="2">PL_HMW_Pooled</strain>
        <tissue evidence="2">Head</tissue>
    </source>
</reference>
<organism evidence="2 3">
    <name type="scientific">Frankliniella fusca</name>
    <dbReference type="NCBI Taxonomy" id="407009"/>
    <lineage>
        <taxon>Eukaryota</taxon>
        <taxon>Metazoa</taxon>
        <taxon>Ecdysozoa</taxon>
        <taxon>Arthropoda</taxon>
        <taxon>Hexapoda</taxon>
        <taxon>Insecta</taxon>
        <taxon>Pterygota</taxon>
        <taxon>Neoptera</taxon>
        <taxon>Paraneoptera</taxon>
        <taxon>Thysanoptera</taxon>
        <taxon>Terebrantia</taxon>
        <taxon>Thripoidea</taxon>
        <taxon>Thripidae</taxon>
        <taxon>Frankliniella</taxon>
    </lineage>
</organism>
<proteinExistence type="predicted"/>
<feature type="compositionally biased region" description="Polar residues" evidence="1">
    <location>
        <begin position="13"/>
        <end position="28"/>
    </location>
</feature>
<feature type="compositionally biased region" description="Polar residues" evidence="1">
    <location>
        <begin position="67"/>
        <end position="77"/>
    </location>
</feature>